<feature type="transmembrane region" description="Helical" evidence="8">
    <location>
        <begin position="177"/>
        <end position="201"/>
    </location>
</feature>
<evidence type="ECO:0000259" key="9">
    <source>
        <dbReference type="PROSITE" id="PS50928"/>
    </source>
</evidence>
<evidence type="ECO:0000256" key="2">
    <source>
        <dbReference type="ARBA" id="ARBA00007069"/>
    </source>
</evidence>
<dbReference type="InterPro" id="IPR000515">
    <property type="entry name" value="MetI-like"/>
</dbReference>
<dbReference type="GO" id="GO:0005886">
    <property type="term" value="C:plasma membrane"/>
    <property type="evidence" value="ECO:0007669"/>
    <property type="project" value="UniProtKB-SubCell"/>
</dbReference>
<dbReference type="GO" id="GO:0055085">
    <property type="term" value="P:transmembrane transport"/>
    <property type="evidence" value="ECO:0007669"/>
    <property type="project" value="InterPro"/>
</dbReference>
<evidence type="ECO:0000313" key="10">
    <source>
        <dbReference type="EMBL" id="HJD44340.1"/>
    </source>
</evidence>
<feature type="transmembrane region" description="Helical" evidence="8">
    <location>
        <begin position="135"/>
        <end position="156"/>
    </location>
</feature>
<evidence type="ECO:0000256" key="6">
    <source>
        <dbReference type="ARBA" id="ARBA00022989"/>
    </source>
</evidence>
<feature type="domain" description="ABC transmembrane type-1" evidence="9">
    <location>
        <begin position="62"/>
        <end position="257"/>
    </location>
</feature>
<dbReference type="PANTHER" id="PTHR43848:SF2">
    <property type="entry name" value="PUTRESCINE TRANSPORT SYSTEM PERMEASE PROTEIN POTI"/>
    <property type="match status" value="1"/>
</dbReference>
<dbReference type="EMBL" id="DWUQ01000097">
    <property type="protein sequence ID" value="HJD44340.1"/>
    <property type="molecule type" value="Genomic_DNA"/>
</dbReference>
<evidence type="ECO:0000313" key="11">
    <source>
        <dbReference type="Proteomes" id="UP000823889"/>
    </source>
</evidence>
<name>A0A9D2U877_9BURK</name>
<feature type="transmembrane region" description="Helical" evidence="8">
    <location>
        <begin position="99"/>
        <end position="123"/>
    </location>
</feature>
<reference evidence="10" key="1">
    <citation type="journal article" date="2021" name="PeerJ">
        <title>Extensive microbial diversity within the chicken gut microbiome revealed by metagenomics and culture.</title>
        <authorList>
            <person name="Gilroy R."/>
            <person name="Ravi A."/>
            <person name="Getino M."/>
            <person name="Pursley I."/>
            <person name="Horton D.L."/>
            <person name="Alikhan N.F."/>
            <person name="Baker D."/>
            <person name="Gharbi K."/>
            <person name="Hall N."/>
            <person name="Watson M."/>
            <person name="Adriaenssens E.M."/>
            <person name="Foster-Nyarko E."/>
            <person name="Jarju S."/>
            <person name="Secka A."/>
            <person name="Antonio M."/>
            <person name="Oren A."/>
            <person name="Chaudhuri R.R."/>
            <person name="La Ragione R."/>
            <person name="Hildebrand F."/>
            <person name="Pallen M.J."/>
        </authorList>
    </citation>
    <scope>NUCLEOTIDE SEQUENCE</scope>
    <source>
        <strain evidence="10">9264</strain>
    </source>
</reference>
<comment type="caution">
    <text evidence="10">The sequence shown here is derived from an EMBL/GenBank/DDBJ whole genome shotgun (WGS) entry which is preliminary data.</text>
</comment>
<comment type="similarity">
    <text evidence="2">Belongs to the binding-protein-dependent transport system permease family. CysTW subfamily.</text>
</comment>
<dbReference type="Gene3D" id="1.10.3720.10">
    <property type="entry name" value="MetI-like"/>
    <property type="match status" value="1"/>
</dbReference>
<evidence type="ECO:0000256" key="3">
    <source>
        <dbReference type="ARBA" id="ARBA00022448"/>
    </source>
</evidence>
<evidence type="ECO:0000256" key="4">
    <source>
        <dbReference type="ARBA" id="ARBA00022475"/>
    </source>
</evidence>
<feature type="transmembrane region" description="Helical" evidence="8">
    <location>
        <begin position="64"/>
        <end position="87"/>
    </location>
</feature>
<feature type="transmembrane region" description="Helical" evidence="8">
    <location>
        <begin position="239"/>
        <end position="260"/>
    </location>
</feature>
<dbReference type="InterPro" id="IPR051789">
    <property type="entry name" value="Bact_Polyamine_Transport"/>
</dbReference>
<accession>A0A9D2U877</accession>
<keyword evidence="4" id="KW-1003">Cell membrane</keyword>
<dbReference type="PANTHER" id="PTHR43848">
    <property type="entry name" value="PUTRESCINE TRANSPORT SYSTEM PERMEASE PROTEIN POTI"/>
    <property type="match status" value="1"/>
</dbReference>
<sequence length="270" mass="29881">MVRPNRWLKALSLFIGYGFLYLPILFLMIFSFNDSAIMTSWSGFSLRWYRSLLNDHALLEAAKLSFLIAAMTATAAVVLGTWAGYVLSRMVRFKGFPLYVGLLSAPLVIPEVVLGISLLLMFVEFSKLFGWPDGNGIFTIWVGHVLLCMAYVAVVIQSRIRDFDRSLEEAAMDLGATPLRVFFSITLPLLAPALMAAWLLAFTLSLDDVVIASFLSGPGYTTLPVEVFSRVRLGLKPEINALATVFILLVGLFVIVASRLQAGMQRTKLD</sequence>
<evidence type="ECO:0000256" key="7">
    <source>
        <dbReference type="ARBA" id="ARBA00023136"/>
    </source>
</evidence>
<dbReference type="PROSITE" id="PS50928">
    <property type="entry name" value="ABC_TM1"/>
    <property type="match status" value="1"/>
</dbReference>
<keyword evidence="7 8" id="KW-0472">Membrane</keyword>
<protein>
    <submittedName>
        <fullName evidence="10">ABC transporter permease subunit</fullName>
    </submittedName>
</protein>
<reference evidence="10" key="2">
    <citation type="submission" date="2021-04" db="EMBL/GenBank/DDBJ databases">
        <authorList>
            <person name="Gilroy R."/>
        </authorList>
    </citation>
    <scope>NUCLEOTIDE SEQUENCE</scope>
    <source>
        <strain evidence="10">9264</strain>
    </source>
</reference>
<dbReference type="InterPro" id="IPR035906">
    <property type="entry name" value="MetI-like_sf"/>
</dbReference>
<dbReference type="Proteomes" id="UP000823889">
    <property type="component" value="Unassembled WGS sequence"/>
</dbReference>
<gene>
    <name evidence="10" type="ORF">H9906_04835</name>
</gene>
<keyword evidence="3 8" id="KW-0813">Transport</keyword>
<dbReference type="SUPFAM" id="SSF161098">
    <property type="entry name" value="MetI-like"/>
    <property type="match status" value="1"/>
</dbReference>
<comment type="subcellular location">
    <subcellularLocation>
        <location evidence="1 8">Cell membrane</location>
        <topology evidence="1 8">Multi-pass membrane protein</topology>
    </subcellularLocation>
</comment>
<dbReference type="CDD" id="cd06261">
    <property type="entry name" value="TM_PBP2"/>
    <property type="match status" value="1"/>
</dbReference>
<organism evidence="10 11">
    <name type="scientific">Candidatus Paenalcaligenes intestinipullorum</name>
    <dbReference type="NCBI Taxonomy" id="2838718"/>
    <lineage>
        <taxon>Bacteria</taxon>
        <taxon>Pseudomonadati</taxon>
        <taxon>Pseudomonadota</taxon>
        <taxon>Betaproteobacteria</taxon>
        <taxon>Burkholderiales</taxon>
        <taxon>Alcaligenaceae</taxon>
        <taxon>Paenalcaligenes</taxon>
    </lineage>
</organism>
<dbReference type="Pfam" id="PF00528">
    <property type="entry name" value="BPD_transp_1"/>
    <property type="match status" value="1"/>
</dbReference>
<dbReference type="AlphaFoldDB" id="A0A9D2U877"/>
<evidence type="ECO:0000256" key="5">
    <source>
        <dbReference type="ARBA" id="ARBA00022692"/>
    </source>
</evidence>
<evidence type="ECO:0000256" key="1">
    <source>
        <dbReference type="ARBA" id="ARBA00004651"/>
    </source>
</evidence>
<proteinExistence type="inferred from homology"/>
<keyword evidence="5 8" id="KW-0812">Transmembrane</keyword>
<evidence type="ECO:0000256" key="8">
    <source>
        <dbReference type="RuleBase" id="RU363032"/>
    </source>
</evidence>
<feature type="transmembrane region" description="Helical" evidence="8">
    <location>
        <begin position="12"/>
        <end position="32"/>
    </location>
</feature>
<keyword evidence="6 8" id="KW-1133">Transmembrane helix</keyword>